<dbReference type="UniPathway" id="UPA00053">
    <property type="reaction ID" value="UER00087"/>
</dbReference>
<dbReference type="Pfam" id="PF18317">
    <property type="entry name" value="SDH_C"/>
    <property type="match status" value="1"/>
</dbReference>
<dbReference type="InterPro" id="IPR022893">
    <property type="entry name" value="Shikimate_DH_fam"/>
</dbReference>
<feature type="domain" description="Shikimate dehydrogenase substrate binding N-terminal" evidence="10">
    <location>
        <begin position="8"/>
        <end position="92"/>
    </location>
</feature>
<dbReference type="InterPro" id="IPR036291">
    <property type="entry name" value="NAD(P)-bd_dom_sf"/>
</dbReference>
<feature type="binding site" evidence="8">
    <location>
        <position position="256"/>
    </location>
    <ligand>
        <name>shikimate</name>
        <dbReference type="ChEBI" id="CHEBI:36208"/>
    </ligand>
</feature>
<proteinExistence type="inferred from homology"/>
<dbReference type="InterPro" id="IPR006151">
    <property type="entry name" value="Shikm_DH/Glu-tRNA_Rdtase"/>
</dbReference>
<gene>
    <name evidence="8 12" type="primary">aroE</name>
    <name evidence="12" type="ORF">V757_05845</name>
</gene>
<evidence type="ECO:0000256" key="3">
    <source>
        <dbReference type="ARBA" id="ARBA00022605"/>
    </source>
</evidence>
<feature type="binding site" evidence="8">
    <location>
        <position position="226"/>
    </location>
    <ligand>
        <name>shikimate</name>
        <dbReference type="ChEBI" id="CHEBI:36208"/>
    </ligand>
</feature>
<dbReference type="Gene3D" id="3.40.50.720">
    <property type="entry name" value="NAD(P)-binding Rossmann-like Domain"/>
    <property type="match status" value="1"/>
</dbReference>
<evidence type="ECO:0000256" key="4">
    <source>
        <dbReference type="ARBA" id="ARBA00022857"/>
    </source>
</evidence>
<comment type="catalytic activity">
    <reaction evidence="7 8">
        <text>shikimate + NADP(+) = 3-dehydroshikimate + NADPH + H(+)</text>
        <dbReference type="Rhea" id="RHEA:17737"/>
        <dbReference type="ChEBI" id="CHEBI:15378"/>
        <dbReference type="ChEBI" id="CHEBI:16630"/>
        <dbReference type="ChEBI" id="CHEBI:36208"/>
        <dbReference type="ChEBI" id="CHEBI:57783"/>
        <dbReference type="ChEBI" id="CHEBI:58349"/>
        <dbReference type="EC" id="1.1.1.25"/>
    </reaction>
</comment>
<dbReference type="GO" id="GO:0009073">
    <property type="term" value="P:aromatic amino acid family biosynthetic process"/>
    <property type="evidence" value="ECO:0007669"/>
    <property type="project" value="UniProtKB-KW"/>
</dbReference>
<comment type="pathway">
    <text evidence="1 8">Metabolic intermediate biosynthesis; chorismate biosynthesis; chorismate from D-erythrose 4-phosphate and phosphoenolpyruvate: step 4/7.</text>
</comment>
<dbReference type="InterPro" id="IPR041121">
    <property type="entry name" value="SDH_C"/>
</dbReference>
<evidence type="ECO:0000259" key="11">
    <source>
        <dbReference type="Pfam" id="PF18317"/>
    </source>
</evidence>
<organism evidence="12 13">
    <name type="scientific">Pelistega indica</name>
    <dbReference type="NCBI Taxonomy" id="1414851"/>
    <lineage>
        <taxon>Bacteria</taxon>
        <taxon>Pseudomonadati</taxon>
        <taxon>Pseudomonadota</taxon>
        <taxon>Betaproteobacteria</taxon>
        <taxon>Burkholderiales</taxon>
        <taxon>Alcaligenaceae</taxon>
        <taxon>Pelistega</taxon>
    </lineage>
</organism>
<evidence type="ECO:0000313" key="13">
    <source>
        <dbReference type="Proteomes" id="UP000018766"/>
    </source>
</evidence>
<dbReference type="GO" id="GO:0050661">
    <property type="term" value="F:NADP binding"/>
    <property type="evidence" value="ECO:0007669"/>
    <property type="project" value="InterPro"/>
</dbReference>
<evidence type="ECO:0000256" key="1">
    <source>
        <dbReference type="ARBA" id="ARBA00004871"/>
    </source>
</evidence>
<dbReference type="EC" id="1.1.1.25" evidence="2 8"/>
<evidence type="ECO:0000313" key="12">
    <source>
        <dbReference type="EMBL" id="ETD72159.1"/>
    </source>
</evidence>
<comment type="caution">
    <text evidence="12">The sequence shown here is derived from an EMBL/GenBank/DDBJ whole genome shotgun (WGS) entry which is preliminary data.</text>
</comment>
<feature type="active site" description="Proton acceptor" evidence="8">
    <location>
        <position position="68"/>
    </location>
</feature>
<keyword evidence="13" id="KW-1185">Reference proteome</keyword>
<keyword evidence="4 8" id="KW-0521">NADP</keyword>
<dbReference type="PATRIC" id="fig|1414851.3.peg.1186"/>
<dbReference type="PANTHER" id="PTHR21089">
    <property type="entry name" value="SHIKIMATE DEHYDROGENASE"/>
    <property type="match status" value="1"/>
</dbReference>
<dbReference type="InterPro" id="IPR046346">
    <property type="entry name" value="Aminoacid_DH-like_N_sf"/>
</dbReference>
<feature type="binding site" evidence="8">
    <location>
        <position position="224"/>
    </location>
    <ligand>
        <name>NADP(+)</name>
        <dbReference type="ChEBI" id="CHEBI:58349"/>
    </ligand>
</feature>
<dbReference type="HAMAP" id="MF_00222">
    <property type="entry name" value="Shikimate_DH_AroE"/>
    <property type="match status" value="1"/>
</dbReference>
<dbReference type="AlphaFoldDB" id="V8G6J5"/>
<reference evidence="12 13" key="1">
    <citation type="submission" date="2013-11" db="EMBL/GenBank/DDBJ databases">
        <title>Genomic analysis of Pelistega sp. HM-7.</title>
        <authorList>
            <person name="Kumbhare S.V."/>
            <person name="Shetty S.A."/>
            <person name="Sharma O."/>
            <person name="Dhotre D.P."/>
        </authorList>
    </citation>
    <scope>NUCLEOTIDE SEQUENCE [LARGE SCALE GENOMIC DNA]</scope>
    <source>
        <strain evidence="12 13">HM-7</strain>
    </source>
</reference>
<sequence length="286" mass="31339">MSLLKFSVFGNPIKQSYSPKMHLLFAESCGLKNVEYTKTLVPLDAFPQTVHHFFQQGGHGLNVTVPFKLEAFELAKQHLTPRAQAAGAVNTLWYQDNLIHGDNTDGISLVKDILRQGISLKQKILLIGAGGAARGAILPLIQAGCTHLHIANRSPNKAADLADIFNTLIRQTETDLICKITSSDLNNIVGEWDIIINASSSSLGGEPLNIADNVIAHCQFAYDMLYTATGITPFLQQALEHGVKHYSDGLGMLVYQGAEAFAIWTKKYPNPEPVIDILRQEIAQNH</sequence>
<dbReference type="GO" id="GO:0008652">
    <property type="term" value="P:amino acid biosynthetic process"/>
    <property type="evidence" value="ECO:0007669"/>
    <property type="project" value="UniProtKB-KW"/>
</dbReference>
<protein>
    <recommendedName>
        <fullName evidence="2 8">Shikimate dehydrogenase (NADP(+))</fullName>
        <shortName evidence="8">SDH</shortName>
        <ecNumber evidence="2 8">1.1.1.25</ecNumber>
    </recommendedName>
</protein>
<evidence type="ECO:0000256" key="2">
    <source>
        <dbReference type="ARBA" id="ARBA00012962"/>
    </source>
</evidence>
<dbReference type="EMBL" id="AYSV01000075">
    <property type="protein sequence ID" value="ETD72159.1"/>
    <property type="molecule type" value="Genomic_DNA"/>
</dbReference>
<dbReference type="OrthoDB" id="9776868at2"/>
<dbReference type="SUPFAM" id="SSF51735">
    <property type="entry name" value="NAD(P)-binding Rossmann-fold domains"/>
    <property type="match status" value="1"/>
</dbReference>
<evidence type="ECO:0000259" key="9">
    <source>
        <dbReference type="Pfam" id="PF01488"/>
    </source>
</evidence>
<feature type="binding site" evidence="8">
    <location>
        <position position="249"/>
    </location>
    <ligand>
        <name>NADP(+)</name>
        <dbReference type="ChEBI" id="CHEBI:58349"/>
    </ligand>
</feature>
<feature type="domain" description="SDH C-terminal" evidence="11">
    <location>
        <begin position="249"/>
        <end position="278"/>
    </location>
</feature>
<dbReference type="InterPro" id="IPR011342">
    <property type="entry name" value="Shikimate_DH"/>
</dbReference>
<accession>V8G6J5</accession>
<feature type="binding site" evidence="8">
    <location>
        <begin position="16"/>
        <end position="18"/>
    </location>
    <ligand>
        <name>shikimate</name>
        <dbReference type="ChEBI" id="CHEBI:36208"/>
    </ligand>
</feature>
<dbReference type="NCBIfam" id="TIGR00507">
    <property type="entry name" value="aroE"/>
    <property type="match status" value="1"/>
</dbReference>
<evidence type="ECO:0000256" key="6">
    <source>
        <dbReference type="ARBA" id="ARBA00023141"/>
    </source>
</evidence>
<keyword evidence="6 8" id="KW-0057">Aromatic amino acid biosynthesis</keyword>
<comment type="subunit">
    <text evidence="8">Homodimer.</text>
</comment>
<evidence type="ECO:0000259" key="10">
    <source>
        <dbReference type="Pfam" id="PF08501"/>
    </source>
</evidence>
<comment type="function">
    <text evidence="8">Involved in the biosynthesis of the chorismate, which leads to the biosynthesis of aromatic amino acids. Catalyzes the reversible NADPH linked reduction of 3-dehydroshikimate (DHSA) to yield shikimate (SA).</text>
</comment>
<feature type="binding site" evidence="8">
    <location>
        <begin position="128"/>
        <end position="132"/>
    </location>
    <ligand>
        <name>NADP(+)</name>
        <dbReference type="ChEBI" id="CHEBI:58349"/>
    </ligand>
</feature>
<keyword evidence="5 8" id="KW-0560">Oxidoreductase</keyword>
<dbReference type="Proteomes" id="UP000018766">
    <property type="component" value="Unassembled WGS sequence"/>
</dbReference>
<evidence type="ECO:0000256" key="7">
    <source>
        <dbReference type="ARBA" id="ARBA00049442"/>
    </source>
</evidence>
<dbReference type="NCBIfam" id="NF001310">
    <property type="entry name" value="PRK00258.1-2"/>
    <property type="match status" value="1"/>
</dbReference>
<feature type="domain" description="Quinate/shikimate 5-dehydrogenase/glutamyl-tRNA reductase" evidence="9">
    <location>
        <begin position="121"/>
        <end position="202"/>
    </location>
</feature>
<dbReference type="RefSeq" id="WP_023950688.1">
    <property type="nucleotide sequence ID" value="NZ_AYSV01000075.1"/>
</dbReference>
<feature type="binding site" evidence="8">
    <location>
        <position position="64"/>
    </location>
    <ligand>
        <name>shikimate</name>
        <dbReference type="ChEBI" id="CHEBI:36208"/>
    </ligand>
</feature>
<dbReference type="SUPFAM" id="SSF53223">
    <property type="entry name" value="Aminoacid dehydrogenase-like, N-terminal domain"/>
    <property type="match status" value="1"/>
</dbReference>
<dbReference type="PANTHER" id="PTHR21089:SF1">
    <property type="entry name" value="BIFUNCTIONAL 3-DEHYDROQUINATE DEHYDRATASE_SHIKIMATE DEHYDROGENASE, CHLOROPLASTIC"/>
    <property type="match status" value="1"/>
</dbReference>
<comment type="similarity">
    <text evidence="8">Belongs to the shikimate dehydrogenase family.</text>
</comment>
<dbReference type="Gene3D" id="3.40.50.10860">
    <property type="entry name" value="Leucine Dehydrogenase, chain A, domain 1"/>
    <property type="match status" value="1"/>
</dbReference>
<dbReference type="Pfam" id="PF08501">
    <property type="entry name" value="Shikimate_dh_N"/>
    <property type="match status" value="1"/>
</dbReference>
<dbReference type="GO" id="GO:0004764">
    <property type="term" value="F:shikimate 3-dehydrogenase (NADP+) activity"/>
    <property type="evidence" value="ECO:0007669"/>
    <property type="project" value="UniProtKB-UniRule"/>
</dbReference>
<feature type="binding site" evidence="8">
    <location>
        <position position="90"/>
    </location>
    <ligand>
        <name>shikimate</name>
        <dbReference type="ChEBI" id="CHEBI:36208"/>
    </ligand>
</feature>
<evidence type="ECO:0000256" key="8">
    <source>
        <dbReference type="HAMAP-Rule" id="MF_00222"/>
    </source>
</evidence>
<feature type="binding site" evidence="8">
    <location>
        <position position="105"/>
    </location>
    <ligand>
        <name>shikimate</name>
        <dbReference type="ChEBI" id="CHEBI:36208"/>
    </ligand>
</feature>
<dbReference type="CDD" id="cd01065">
    <property type="entry name" value="NAD_bind_Shikimate_DH"/>
    <property type="match status" value="1"/>
</dbReference>
<dbReference type="GO" id="GO:0019632">
    <property type="term" value="P:shikimate metabolic process"/>
    <property type="evidence" value="ECO:0007669"/>
    <property type="project" value="InterPro"/>
</dbReference>
<dbReference type="GO" id="GO:0009423">
    <property type="term" value="P:chorismate biosynthetic process"/>
    <property type="evidence" value="ECO:0007669"/>
    <property type="project" value="UniProtKB-UniRule"/>
</dbReference>
<evidence type="ECO:0000256" key="5">
    <source>
        <dbReference type="ARBA" id="ARBA00023002"/>
    </source>
</evidence>
<dbReference type="GO" id="GO:0005829">
    <property type="term" value="C:cytosol"/>
    <property type="evidence" value="ECO:0007669"/>
    <property type="project" value="TreeGrafter"/>
</dbReference>
<dbReference type="Pfam" id="PF01488">
    <property type="entry name" value="Shikimate_DH"/>
    <property type="match status" value="1"/>
</dbReference>
<keyword evidence="3 8" id="KW-0028">Amino-acid biosynthesis</keyword>
<name>V8G6J5_9BURK</name>
<comment type="caution">
    <text evidence="8">Lacks conserved residue(s) required for the propagation of feature annotation.</text>
</comment>
<dbReference type="InterPro" id="IPR013708">
    <property type="entry name" value="Shikimate_DH-bd_N"/>
</dbReference>